<accession>A0A380S990</accession>
<evidence type="ECO:0000256" key="5">
    <source>
        <dbReference type="ARBA" id="ARBA00022741"/>
    </source>
</evidence>
<dbReference type="SUPFAM" id="SSF46785">
    <property type="entry name" value="Winged helix' DNA-binding domain"/>
    <property type="match status" value="1"/>
</dbReference>
<dbReference type="SUPFAM" id="SSF47819">
    <property type="entry name" value="HRDC-like"/>
    <property type="match status" value="1"/>
</dbReference>
<dbReference type="Pfam" id="PF00570">
    <property type="entry name" value="HRDC"/>
    <property type="match status" value="1"/>
</dbReference>
<keyword evidence="14" id="KW-0413">Isomerase</keyword>
<feature type="domain" description="Helicase ATP-binding" evidence="18">
    <location>
        <begin position="25"/>
        <end position="192"/>
    </location>
</feature>
<keyword evidence="5" id="KW-0547">Nucleotide-binding</keyword>
<dbReference type="Gene3D" id="1.10.150.80">
    <property type="entry name" value="HRDC domain"/>
    <property type="match status" value="1"/>
</dbReference>
<evidence type="ECO:0000256" key="10">
    <source>
        <dbReference type="ARBA" id="ARBA00022840"/>
    </source>
</evidence>
<evidence type="ECO:0000256" key="9">
    <source>
        <dbReference type="ARBA" id="ARBA00022833"/>
    </source>
</evidence>
<dbReference type="FunFam" id="3.40.50.300:FF:000296">
    <property type="entry name" value="ATP-dependent DNA helicase RecQ"/>
    <property type="match status" value="1"/>
</dbReference>
<dbReference type="GO" id="GO:0009432">
    <property type="term" value="P:SOS response"/>
    <property type="evidence" value="ECO:0007669"/>
    <property type="project" value="UniProtKB-UniRule"/>
</dbReference>
<dbReference type="GO" id="GO:0043590">
    <property type="term" value="C:bacterial nucleoid"/>
    <property type="evidence" value="ECO:0007669"/>
    <property type="project" value="TreeGrafter"/>
</dbReference>
<comment type="similarity">
    <text evidence="3">Belongs to the helicase family. RecQ subfamily.</text>
</comment>
<dbReference type="GO" id="GO:0003677">
    <property type="term" value="F:DNA binding"/>
    <property type="evidence" value="ECO:0007669"/>
    <property type="project" value="UniProtKB-KW"/>
</dbReference>
<dbReference type="GO" id="GO:0005737">
    <property type="term" value="C:cytoplasm"/>
    <property type="evidence" value="ECO:0007669"/>
    <property type="project" value="TreeGrafter"/>
</dbReference>
<evidence type="ECO:0000256" key="3">
    <source>
        <dbReference type="ARBA" id="ARBA00005446"/>
    </source>
</evidence>
<evidence type="ECO:0000259" key="18">
    <source>
        <dbReference type="PROSITE" id="PS51192"/>
    </source>
</evidence>
<feature type="domain" description="Helicase C-terminal" evidence="19">
    <location>
        <begin position="216"/>
        <end position="365"/>
    </location>
</feature>
<keyword evidence="13" id="KW-0234">DNA repair</keyword>
<dbReference type="InterPro" id="IPR004589">
    <property type="entry name" value="DNA_helicase_ATP-dep_RecQ"/>
</dbReference>
<keyword evidence="7" id="KW-0378">Hydrolase</keyword>
<dbReference type="Pfam" id="PF00271">
    <property type="entry name" value="Helicase_C"/>
    <property type="match status" value="1"/>
</dbReference>
<dbReference type="Proteomes" id="UP000255423">
    <property type="component" value="Unassembled WGS sequence"/>
</dbReference>
<dbReference type="GO" id="GO:0046872">
    <property type="term" value="F:metal ion binding"/>
    <property type="evidence" value="ECO:0007669"/>
    <property type="project" value="UniProtKB-KW"/>
</dbReference>
<dbReference type="Pfam" id="PF16124">
    <property type="entry name" value="RecQ_Zn_bind"/>
    <property type="match status" value="1"/>
</dbReference>
<proteinExistence type="inferred from homology"/>
<dbReference type="PROSITE" id="PS51192">
    <property type="entry name" value="HELICASE_ATP_BIND_1"/>
    <property type="match status" value="1"/>
</dbReference>
<gene>
    <name evidence="20" type="ORF">SAMN05661053_2900</name>
</gene>
<evidence type="ECO:0000256" key="4">
    <source>
        <dbReference type="ARBA" id="ARBA00022723"/>
    </source>
</evidence>
<dbReference type="GO" id="GO:0006310">
    <property type="term" value="P:DNA recombination"/>
    <property type="evidence" value="ECO:0007669"/>
    <property type="project" value="UniProtKB-UniRule"/>
</dbReference>
<dbReference type="EMBL" id="UHJL01000006">
    <property type="protein sequence ID" value="SUQ26094.1"/>
    <property type="molecule type" value="Genomic_DNA"/>
</dbReference>
<dbReference type="SMART" id="SM00487">
    <property type="entry name" value="DEXDc"/>
    <property type="match status" value="1"/>
</dbReference>
<organism evidence="20 21">
    <name type="scientific">Fibrobacter succinogenes</name>
    <name type="common">Bacteroides succinogenes</name>
    <dbReference type="NCBI Taxonomy" id="833"/>
    <lineage>
        <taxon>Bacteria</taxon>
        <taxon>Pseudomonadati</taxon>
        <taxon>Fibrobacterota</taxon>
        <taxon>Fibrobacteria</taxon>
        <taxon>Fibrobacterales</taxon>
        <taxon>Fibrobacteraceae</taxon>
        <taxon>Fibrobacter</taxon>
    </lineage>
</organism>
<dbReference type="GO" id="GO:0016787">
    <property type="term" value="F:hydrolase activity"/>
    <property type="evidence" value="ECO:0007669"/>
    <property type="project" value="UniProtKB-KW"/>
</dbReference>
<dbReference type="GO" id="GO:0009378">
    <property type="term" value="F:four-way junction helicase activity"/>
    <property type="evidence" value="ECO:0007669"/>
    <property type="project" value="TreeGrafter"/>
</dbReference>
<dbReference type="EC" id="5.6.2.4" evidence="16"/>
<evidence type="ECO:0000256" key="11">
    <source>
        <dbReference type="ARBA" id="ARBA00023125"/>
    </source>
</evidence>
<dbReference type="SMART" id="SM00956">
    <property type="entry name" value="RQC"/>
    <property type="match status" value="1"/>
</dbReference>
<evidence type="ECO:0000256" key="13">
    <source>
        <dbReference type="ARBA" id="ARBA00023204"/>
    </source>
</evidence>
<comment type="cofactor">
    <cofactor evidence="2">
        <name>Zn(2+)</name>
        <dbReference type="ChEBI" id="CHEBI:29105"/>
    </cofactor>
</comment>
<sequence length="603" mass="68079">MPTSREILKSVFGYEAFRPMQEEIIEHVVSRRDALVLMPTGGGKSICYQIPALMFKGITVVISPLISLMKDQVDALNANGIGADALNSNNEEGENAAIRQRCKAGQTKILYISPERLQREIPWMQQHLSVSLFAIDEAHCISQWGHDFRPEYTQLGMLHQAFPSATIMALTATADKLTKEDIVRQLNLRDFRLFVSSFDRPNLSLDVRRGYSASEKLKAILSIISKHKHESGIIYCLSRKSTEKVAEELINAGVYAKAYHAGLTAEERNNVQEDFINDNIDVVCATIAFGMGIDKSNVRYVIHYNLPKSIESFYQEIGRAGRDGLPSETVLFYNFQDIITLRKFVNESGQRDINSEKLDRMQEYAESQVCRRRILLNYFGENNSSNCGNCDICKHPPQRFNGTILVQKALSAIKRTGEHIGFSMTADILKGTLSDEIVQKGYDKLKTFGVGAKTTLKHWHDYLLQMLQLGYIEIAYNENNHLKITESGNEVLFGKKTAELAIAAKAEAKEDAKPRSGRGAFSHTADDAEDNSLFEALRKVRKQIADENNWPAYVVLSDRTLKDLAYKAPISINELQDVFGFGEMKIRKFGQQFVDAIRDYMRQ</sequence>
<keyword evidence="8 20" id="KW-0347">Helicase</keyword>
<dbReference type="SMART" id="SM00341">
    <property type="entry name" value="HRDC"/>
    <property type="match status" value="1"/>
</dbReference>
<dbReference type="InterPro" id="IPR036390">
    <property type="entry name" value="WH_DNA-bd_sf"/>
</dbReference>
<dbReference type="Pfam" id="PF00270">
    <property type="entry name" value="DEAD"/>
    <property type="match status" value="1"/>
</dbReference>
<dbReference type="InterPro" id="IPR006293">
    <property type="entry name" value="DNA_helicase_ATP-dep_RecQ_bac"/>
</dbReference>
<dbReference type="SUPFAM" id="SSF52540">
    <property type="entry name" value="P-loop containing nucleoside triphosphate hydrolases"/>
    <property type="match status" value="1"/>
</dbReference>
<dbReference type="NCBIfam" id="TIGR00614">
    <property type="entry name" value="recQ_fam"/>
    <property type="match status" value="1"/>
</dbReference>
<dbReference type="PROSITE" id="PS50967">
    <property type="entry name" value="HRDC"/>
    <property type="match status" value="1"/>
</dbReference>
<dbReference type="InterPro" id="IPR014001">
    <property type="entry name" value="Helicase_ATP-bd"/>
</dbReference>
<evidence type="ECO:0000256" key="16">
    <source>
        <dbReference type="NCBIfam" id="TIGR01389"/>
    </source>
</evidence>
<dbReference type="GO" id="GO:0005524">
    <property type="term" value="F:ATP binding"/>
    <property type="evidence" value="ECO:0007669"/>
    <property type="project" value="UniProtKB-KW"/>
</dbReference>
<dbReference type="GO" id="GO:0030894">
    <property type="term" value="C:replisome"/>
    <property type="evidence" value="ECO:0007669"/>
    <property type="project" value="TreeGrafter"/>
</dbReference>
<dbReference type="AlphaFoldDB" id="A0A380S990"/>
<dbReference type="RefSeq" id="WP_109573673.1">
    <property type="nucleotide sequence ID" value="NZ_UHJL01000006.1"/>
</dbReference>
<reference evidence="20 21" key="1">
    <citation type="submission" date="2017-08" db="EMBL/GenBank/DDBJ databases">
        <authorList>
            <person name="de Groot N.N."/>
        </authorList>
    </citation>
    <scope>NUCLEOTIDE SEQUENCE [LARGE SCALE GENOMIC DNA]</scope>
    <source>
        <strain evidence="20 21">HM2</strain>
    </source>
</reference>
<dbReference type="Gene3D" id="1.10.10.10">
    <property type="entry name" value="Winged helix-like DNA-binding domain superfamily/Winged helix DNA-binding domain"/>
    <property type="match status" value="1"/>
</dbReference>
<evidence type="ECO:0000313" key="21">
    <source>
        <dbReference type="Proteomes" id="UP000255423"/>
    </source>
</evidence>
<protein>
    <recommendedName>
        <fullName evidence="16">DNA helicase RecQ</fullName>
        <ecNumber evidence="16">5.6.2.4</ecNumber>
    </recommendedName>
</protein>
<evidence type="ECO:0000256" key="2">
    <source>
        <dbReference type="ARBA" id="ARBA00001947"/>
    </source>
</evidence>
<dbReference type="Pfam" id="PF09382">
    <property type="entry name" value="RQC"/>
    <property type="match status" value="1"/>
</dbReference>
<dbReference type="FunFam" id="3.40.50.300:FF:000156">
    <property type="entry name" value="ATP-dependent DNA helicase recQ"/>
    <property type="match status" value="1"/>
</dbReference>
<evidence type="ECO:0000259" key="19">
    <source>
        <dbReference type="PROSITE" id="PS51194"/>
    </source>
</evidence>
<dbReference type="InterPro" id="IPR010997">
    <property type="entry name" value="HRDC-like_sf"/>
</dbReference>
<evidence type="ECO:0000256" key="1">
    <source>
        <dbReference type="ARBA" id="ARBA00001946"/>
    </source>
</evidence>
<comment type="catalytic activity">
    <reaction evidence="15">
        <text>Couples ATP hydrolysis with the unwinding of duplex DNA by translocating in the 3'-5' direction.</text>
        <dbReference type="EC" id="5.6.2.4"/>
    </reaction>
</comment>
<keyword evidence="11" id="KW-0238">DNA-binding</keyword>
<evidence type="ECO:0000256" key="14">
    <source>
        <dbReference type="ARBA" id="ARBA00023235"/>
    </source>
</evidence>
<evidence type="ECO:0000259" key="17">
    <source>
        <dbReference type="PROSITE" id="PS50967"/>
    </source>
</evidence>
<dbReference type="SMART" id="SM00490">
    <property type="entry name" value="HELICc"/>
    <property type="match status" value="1"/>
</dbReference>
<dbReference type="InterPro" id="IPR001650">
    <property type="entry name" value="Helicase_C-like"/>
</dbReference>
<keyword evidence="6" id="KW-0227">DNA damage</keyword>
<dbReference type="CDD" id="cd18794">
    <property type="entry name" value="SF2_C_RecQ"/>
    <property type="match status" value="1"/>
</dbReference>
<dbReference type="PANTHER" id="PTHR13710:SF105">
    <property type="entry name" value="ATP-DEPENDENT DNA HELICASE Q1"/>
    <property type="match status" value="1"/>
</dbReference>
<dbReference type="InterPro" id="IPR044876">
    <property type="entry name" value="HRDC_dom_sf"/>
</dbReference>
<dbReference type="InterPro" id="IPR018982">
    <property type="entry name" value="RQC_domain"/>
</dbReference>
<dbReference type="InterPro" id="IPR027417">
    <property type="entry name" value="P-loop_NTPase"/>
</dbReference>
<dbReference type="InterPro" id="IPR002121">
    <property type="entry name" value="HRDC_dom"/>
</dbReference>
<dbReference type="CDD" id="cd17920">
    <property type="entry name" value="DEXHc_RecQ"/>
    <property type="match status" value="1"/>
</dbReference>
<evidence type="ECO:0000256" key="7">
    <source>
        <dbReference type="ARBA" id="ARBA00022801"/>
    </source>
</evidence>
<dbReference type="NCBIfam" id="TIGR01389">
    <property type="entry name" value="recQ"/>
    <property type="match status" value="1"/>
</dbReference>
<dbReference type="PROSITE" id="PS51194">
    <property type="entry name" value="HELICASE_CTER"/>
    <property type="match status" value="1"/>
</dbReference>
<dbReference type="GO" id="GO:0043138">
    <property type="term" value="F:3'-5' DNA helicase activity"/>
    <property type="evidence" value="ECO:0007669"/>
    <property type="project" value="UniProtKB-EC"/>
</dbReference>
<keyword evidence="4" id="KW-0479">Metal-binding</keyword>
<feature type="domain" description="HRDC" evidence="17">
    <location>
        <begin position="527"/>
        <end position="603"/>
    </location>
</feature>
<dbReference type="GO" id="GO:0006281">
    <property type="term" value="P:DNA repair"/>
    <property type="evidence" value="ECO:0007669"/>
    <property type="project" value="UniProtKB-KW"/>
</dbReference>
<dbReference type="InterPro" id="IPR032284">
    <property type="entry name" value="RecQ_Zn-bd"/>
</dbReference>
<keyword evidence="9" id="KW-0862">Zinc</keyword>
<dbReference type="InterPro" id="IPR036388">
    <property type="entry name" value="WH-like_DNA-bd_sf"/>
</dbReference>
<name>A0A380S990_FIBSU</name>
<evidence type="ECO:0000256" key="8">
    <source>
        <dbReference type="ARBA" id="ARBA00022806"/>
    </source>
</evidence>
<evidence type="ECO:0000256" key="15">
    <source>
        <dbReference type="ARBA" id="ARBA00034617"/>
    </source>
</evidence>
<comment type="cofactor">
    <cofactor evidence="1">
        <name>Mg(2+)</name>
        <dbReference type="ChEBI" id="CHEBI:18420"/>
    </cofactor>
</comment>
<dbReference type="GO" id="GO:0006260">
    <property type="term" value="P:DNA replication"/>
    <property type="evidence" value="ECO:0007669"/>
    <property type="project" value="InterPro"/>
</dbReference>
<dbReference type="Gene3D" id="3.40.50.300">
    <property type="entry name" value="P-loop containing nucleotide triphosphate hydrolases"/>
    <property type="match status" value="2"/>
</dbReference>
<evidence type="ECO:0000256" key="6">
    <source>
        <dbReference type="ARBA" id="ARBA00022763"/>
    </source>
</evidence>
<evidence type="ECO:0000313" key="20">
    <source>
        <dbReference type="EMBL" id="SUQ26094.1"/>
    </source>
</evidence>
<dbReference type="PANTHER" id="PTHR13710">
    <property type="entry name" value="DNA HELICASE RECQ FAMILY MEMBER"/>
    <property type="match status" value="1"/>
</dbReference>
<keyword evidence="12" id="KW-0233">DNA recombination</keyword>
<keyword evidence="10" id="KW-0067">ATP-binding</keyword>
<dbReference type="InterPro" id="IPR011545">
    <property type="entry name" value="DEAD/DEAH_box_helicase_dom"/>
</dbReference>
<evidence type="ECO:0000256" key="12">
    <source>
        <dbReference type="ARBA" id="ARBA00023172"/>
    </source>
</evidence>